<name>G8TNW7_NIAKG</name>
<dbReference type="HOGENOM" id="CLU_3082287_0_0_10"/>
<dbReference type="EMBL" id="CP003178">
    <property type="protein sequence ID" value="AEW02052.1"/>
    <property type="molecule type" value="Genomic_DNA"/>
</dbReference>
<accession>G8TNW7</accession>
<protein>
    <submittedName>
        <fullName evidence="1">Uncharacterized protein</fullName>
    </submittedName>
</protein>
<dbReference type="AlphaFoldDB" id="G8TNW7"/>
<evidence type="ECO:0000313" key="2">
    <source>
        <dbReference type="Proteomes" id="UP000005438"/>
    </source>
</evidence>
<proteinExistence type="predicted"/>
<organism evidence="1 2">
    <name type="scientific">Niastella koreensis (strain DSM 17620 / KACC 11465 / NBRC 106392 / GR20-10)</name>
    <dbReference type="NCBI Taxonomy" id="700598"/>
    <lineage>
        <taxon>Bacteria</taxon>
        <taxon>Pseudomonadati</taxon>
        <taxon>Bacteroidota</taxon>
        <taxon>Chitinophagia</taxon>
        <taxon>Chitinophagales</taxon>
        <taxon>Chitinophagaceae</taxon>
        <taxon>Niastella</taxon>
    </lineage>
</organism>
<gene>
    <name evidence="1" type="ordered locus">Niako_5821</name>
</gene>
<dbReference type="Proteomes" id="UP000005438">
    <property type="component" value="Chromosome"/>
</dbReference>
<sequence>MSANIETKIVLTYDLNHMIIYAKPIKAILSVVNVTSIKKPYLMHLFNRDQFT</sequence>
<reference evidence="1 2" key="1">
    <citation type="submission" date="2011-12" db="EMBL/GenBank/DDBJ databases">
        <title>The complete genome of Niastella koreensis GR20-10.</title>
        <authorList>
            <consortium name="US DOE Joint Genome Institute (JGI-PGF)"/>
            <person name="Lucas S."/>
            <person name="Han J."/>
            <person name="Lapidus A."/>
            <person name="Bruce D."/>
            <person name="Goodwin L."/>
            <person name="Pitluck S."/>
            <person name="Peters L."/>
            <person name="Kyrpides N."/>
            <person name="Mavromatis K."/>
            <person name="Ivanova N."/>
            <person name="Mikhailova N."/>
            <person name="Davenport K."/>
            <person name="Saunders E."/>
            <person name="Detter J.C."/>
            <person name="Tapia R."/>
            <person name="Han C."/>
            <person name="Land M."/>
            <person name="Hauser L."/>
            <person name="Markowitz V."/>
            <person name="Cheng J.-F."/>
            <person name="Hugenholtz P."/>
            <person name="Woyke T."/>
            <person name="Wu D."/>
            <person name="Tindall B."/>
            <person name="Pomrenke H."/>
            <person name="Brambilla E."/>
            <person name="Klenk H.-P."/>
            <person name="Eisen J.A."/>
        </authorList>
    </citation>
    <scope>NUCLEOTIDE SEQUENCE [LARGE SCALE GENOMIC DNA]</scope>
    <source>
        <strain evidence="2">DSM 17620 / KACC 11465 / NBRC 106392 / GR20-10</strain>
    </source>
</reference>
<evidence type="ECO:0000313" key="1">
    <source>
        <dbReference type="EMBL" id="AEW02052.1"/>
    </source>
</evidence>
<dbReference type="KEGG" id="nko:Niako_5821"/>